<dbReference type="Pfam" id="PF16925">
    <property type="entry name" value="TetR_C_13"/>
    <property type="match status" value="1"/>
</dbReference>
<feature type="DNA-binding region" description="H-T-H motif" evidence="4">
    <location>
        <begin position="28"/>
        <end position="47"/>
    </location>
</feature>
<dbReference type="InterPro" id="IPR001647">
    <property type="entry name" value="HTH_TetR"/>
</dbReference>
<name>A0ABV0K056_9CYAN</name>
<dbReference type="InterPro" id="IPR009057">
    <property type="entry name" value="Homeodomain-like_sf"/>
</dbReference>
<evidence type="ECO:0000313" key="6">
    <source>
        <dbReference type="EMBL" id="MEP0946164.1"/>
    </source>
</evidence>
<feature type="domain" description="HTH tetR-type" evidence="5">
    <location>
        <begin position="5"/>
        <end position="65"/>
    </location>
</feature>
<keyword evidence="7" id="KW-1185">Reference proteome</keyword>
<evidence type="ECO:0000256" key="4">
    <source>
        <dbReference type="PROSITE-ProRule" id="PRU00335"/>
    </source>
</evidence>
<dbReference type="PANTHER" id="PTHR47506">
    <property type="entry name" value="TRANSCRIPTIONAL REGULATORY PROTEIN"/>
    <property type="match status" value="1"/>
</dbReference>
<dbReference type="Proteomes" id="UP001482513">
    <property type="component" value="Unassembled WGS sequence"/>
</dbReference>
<evidence type="ECO:0000259" key="5">
    <source>
        <dbReference type="PROSITE" id="PS50977"/>
    </source>
</evidence>
<dbReference type="PROSITE" id="PS01081">
    <property type="entry name" value="HTH_TETR_1"/>
    <property type="match status" value="1"/>
</dbReference>
<dbReference type="RefSeq" id="WP_190695307.1">
    <property type="nucleotide sequence ID" value="NZ_JAMPKX010000002.1"/>
</dbReference>
<protein>
    <submittedName>
        <fullName evidence="6">TetR/AcrR family transcriptional regulator</fullName>
    </submittedName>
</protein>
<reference evidence="6 7" key="1">
    <citation type="submission" date="2022-04" db="EMBL/GenBank/DDBJ databases">
        <title>Positive selection, recombination, and allopatry shape intraspecific diversity of widespread and dominant cyanobacteria.</title>
        <authorList>
            <person name="Wei J."/>
            <person name="Shu W."/>
            <person name="Hu C."/>
        </authorList>
    </citation>
    <scope>NUCLEOTIDE SEQUENCE [LARGE SCALE GENOMIC DNA]</scope>
    <source>
        <strain evidence="6 7">DQ-A4</strain>
    </source>
</reference>
<dbReference type="EMBL" id="JAMPKX010000002">
    <property type="protein sequence ID" value="MEP0946164.1"/>
    <property type="molecule type" value="Genomic_DNA"/>
</dbReference>
<accession>A0ABV0K056</accession>
<gene>
    <name evidence="6" type="ORF">NC992_04715</name>
</gene>
<dbReference type="PRINTS" id="PR00455">
    <property type="entry name" value="HTHTETR"/>
</dbReference>
<proteinExistence type="predicted"/>
<dbReference type="SUPFAM" id="SSF46689">
    <property type="entry name" value="Homeodomain-like"/>
    <property type="match status" value="1"/>
</dbReference>
<sequence length="199" mass="21954">MSKAQVTKAHIIEQAAALFNQQGYAGASMSDVMRVTGLQKGGIYNHFRSKDELALEAFDFAVQRIQQRFMGALKGKRHAVDRLMAILSVYERFLEDPPVQGGCPLLNTAVESDDAHPALRKQTQMAMNDWRSLIERIVDKGVARGELQPIVDAATVATILIATIEGGIMLSKLYDDPAYLEQALAHLRTYVQQQLATPG</sequence>
<evidence type="ECO:0000256" key="3">
    <source>
        <dbReference type="ARBA" id="ARBA00023163"/>
    </source>
</evidence>
<evidence type="ECO:0000256" key="2">
    <source>
        <dbReference type="ARBA" id="ARBA00023125"/>
    </source>
</evidence>
<dbReference type="PANTHER" id="PTHR47506:SF3">
    <property type="entry name" value="HTH-TYPE TRANSCRIPTIONAL REGULATOR LMRA"/>
    <property type="match status" value="1"/>
</dbReference>
<keyword evidence="2 4" id="KW-0238">DNA-binding</keyword>
<comment type="caution">
    <text evidence="6">The sequence shown here is derived from an EMBL/GenBank/DDBJ whole genome shotgun (WGS) entry which is preliminary data.</text>
</comment>
<dbReference type="InterPro" id="IPR011075">
    <property type="entry name" value="TetR_C"/>
</dbReference>
<keyword evidence="1" id="KW-0805">Transcription regulation</keyword>
<evidence type="ECO:0000313" key="7">
    <source>
        <dbReference type="Proteomes" id="UP001482513"/>
    </source>
</evidence>
<dbReference type="SUPFAM" id="SSF48498">
    <property type="entry name" value="Tetracyclin repressor-like, C-terminal domain"/>
    <property type="match status" value="1"/>
</dbReference>
<dbReference type="PROSITE" id="PS50977">
    <property type="entry name" value="HTH_TETR_2"/>
    <property type="match status" value="1"/>
</dbReference>
<dbReference type="Pfam" id="PF00440">
    <property type="entry name" value="TetR_N"/>
    <property type="match status" value="1"/>
</dbReference>
<dbReference type="InterPro" id="IPR023772">
    <property type="entry name" value="DNA-bd_HTH_TetR-type_CS"/>
</dbReference>
<evidence type="ECO:0000256" key="1">
    <source>
        <dbReference type="ARBA" id="ARBA00023015"/>
    </source>
</evidence>
<organism evidence="6 7">
    <name type="scientific">Leptolyngbya subtilissima DQ-A4</name>
    <dbReference type="NCBI Taxonomy" id="2933933"/>
    <lineage>
        <taxon>Bacteria</taxon>
        <taxon>Bacillati</taxon>
        <taxon>Cyanobacteriota</taxon>
        <taxon>Cyanophyceae</taxon>
        <taxon>Leptolyngbyales</taxon>
        <taxon>Leptolyngbyaceae</taxon>
        <taxon>Leptolyngbya group</taxon>
        <taxon>Leptolyngbya</taxon>
    </lineage>
</organism>
<dbReference type="Gene3D" id="1.10.357.10">
    <property type="entry name" value="Tetracycline Repressor, domain 2"/>
    <property type="match status" value="1"/>
</dbReference>
<dbReference type="InterPro" id="IPR036271">
    <property type="entry name" value="Tet_transcr_reg_TetR-rel_C_sf"/>
</dbReference>
<keyword evidence="3" id="KW-0804">Transcription</keyword>